<reference evidence="7" key="2">
    <citation type="submission" date="2020-08" db="EMBL/GenBank/DDBJ databases">
        <authorList>
            <person name="Shumante A."/>
            <person name="Zimin A.V."/>
            <person name="Puiu D."/>
            <person name="Salzberg S.L."/>
        </authorList>
    </citation>
    <scope>NUCLEOTIDE SEQUENCE</scope>
    <source>
        <strain evidence="7">WC2-LM</strain>
        <tissue evidence="7">Liver</tissue>
    </source>
</reference>
<dbReference type="EMBL" id="WJEC01000034">
    <property type="protein sequence ID" value="KAF7486617.1"/>
    <property type="molecule type" value="Genomic_DNA"/>
</dbReference>
<dbReference type="SMART" id="SM00832">
    <property type="entry name" value="C8"/>
    <property type="match status" value="1"/>
</dbReference>
<dbReference type="InterPro" id="IPR036084">
    <property type="entry name" value="Ser_inhib-like_sf"/>
</dbReference>
<keyword evidence="9" id="KW-1185">Reference proteome</keyword>
<evidence type="ECO:0000256" key="4">
    <source>
        <dbReference type="ARBA" id="ARBA00023157"/>
    </source>
</evidence>
<evidence type="ECO:0000259" key="6">
    <source>
        <dbReference type="PROSITE" id="PS51233"/>
    </source>
</evidence>
<evidence type="ECO:0000313" key="9">
    <source>
        <dbReference type="Proteomes" id="UP000335636"/>
    </source>
</evidence>
<dbReference type="InterPro" id="IPR025615">
    <property type="entry name" value="TILa_dom"/>
</dbReference>
<accession>A0A5E4A2W8</accession>
<dbReference type="SUPFAM" id="SSF57567">
    <property type="entry name" value="Serine protease inhibitors"/>
    <property type="match status" value="1"/>
</dbReference>
<evidence type="ECO:0000313" key="7">
    <source>
        <dbReference type="EMBL" id="KAF7486617.1"/>
    </source>
</evidence>
<organism evidence="8 9">
    <name type="scientific">Marmota monax</name>
    <name type="common">Woodchuck</name>
    <dbReference type="NCBI Taxonomy" id="9995"/>
    <lineage>
        <taxon>Eukaryota</taxon>
        <taxon>Metazoa</taxon>
        <taxon>Chordata</taxon>
        <taxon>Craniata</taxon>
        <taxon>Vertebrata</taxon>
        <taxon>Euteleostomi</taxon>
        <taxon>Mammalia</taxon>
        <taxon>Eutheria</taxon>
        <taxon>Euarchontoglires</taxon>
        <taxon>Glires</taxon>
        <taxon>Rodentia</taxon>
        <taxon>Sciuromorpha</taxon>
        <taxon>Sciuridae</taxon>
        <taxon>Xerinae</taxon>
        <taxon>Marmotini</taxon>
        <taxon>Marmota</taxon>
    </lineage>
</organism>
<evidence type="ECO:0000256" key="5">
    <source>
        <dbReference type="ARBA" id="ARBA00023180"/>
    </source>
</evidence>
<dbReference type="Proteomes" id="UP000335636">
    <property type="component" value="Unassembled WGS sequence"/>
</dbReference>
<dbReference type="PANTHER" id="PTHR46160">
    <property type="entry name" value="ALPHA-TECTORIN-RELATED"/>
    <property type="match status" value="1"/>
</dbReference>
<proteinExistence type="predicted"/>
<evidence type="ECO:0000256" key="3">
    <source>
        <dbReference type="ARBA" id="ARBA00023136"/>
    </source>
</evidence>
<comment type="subcellular location">
    <subcellularLocation>
        <location evidence="1">Membrane</location>
    </subcellularLocation>
</comment>
<dbReference type="Pfam" id="PF00094">
    <property type="entry name" value="VWD"/>
    <property type="match status" value="1"/>
</dbReference>
<dbReference type="SMART" id="SM00216">
    <property type="entry name" value="VWD"/>
    <property type="match status" value="1"/>
</dbReference>
<dbReference type="EMBL" id="CABDUW010000004">
    <property type="protein sequence ID" value="VTJ51379.1"/>
    <property type="molecule type" value="Genomic_DNA"/>
</dbReference>
<sequence>MIRKKHSFSGPLYLSDSGRLALRVHSPCDHALFLSPASVSTVQCPSFSHYSVCTSSCPDTCSDLTASQNCATPCTEGCECNEGFVLSTSQCVPLHKCGCDFDGHYYTMGEFFWATANCTVQCLCEEGGDVYCFNKTCRSGEVCAVEDGYQGCFPRRETVCLLSQNQVLHTFDGAAYAFPSEFSYTLLKTCPERPEYLEIDINKKKPDAGPAWLRGLRILVADQEVKIGGVGASEVKLNGQEVELPFFHPSGKLEIYRNKNSTTVESKGVVSVQYSDTGLLDIRLSTAYFNCTGGLCGFFNANASDEFCLPNGKCTDNLAVFLESWTTFEEICNGECGDLLKACNNDSELLKFYRSRSRCGIINDPSNSSFLECHGVVNVTAYYRTCLFRLCQSGGNESELCDSVARYASACKNADVEVGPWRTYDFCRKLGWATWWWGGPMPHPRFLLRTPLPGGTEPKGEQ</sequence>
<dbReference type="InterPro" id="IPR001846">
    <property type="entry name" value="VWF_type-D"/>
</dbReference>
<dbReference type="InterPro" id="IPR002919">
    <property type="entry name" value="TIL_dom"/>
</dbReference>
<dbReference type="PANTHER" id="PTHR46160:SF3">
    <property type="entry name" value="ALPHA-TECTORIN"/>
    <property type="match status" value="1"/>
</dbReference>
<keyword evidence="3" id="KW-0472">Membrane</keyword>
<dbReference type="AlphaFoldDB" id="A0A5E4A2W8"/>
<dbReference type="Pfam" id="PF01826">
    <property type="entry name" value="TIL"/>
    <property type="match status" value="1"/>
</dbReference>
<evidence type="ECO:0000256" key="2">
    <source>
        <dbReference type="ARBA" id="ARBA00022729"/>
    </source>
</evidence>
<dbReference type="InterPro" id="IPR014853">
    <property type="entry name" value="VWF/SSPO/ZAN-like_Cys-rich_dom"/>
</dbReference>
<dbReference type="GO" id="GO:0016020">
    <property type="term" value="C:membrane"/>
    <property type="evidence" value="ECO:0007669"/>
    <property type="project" value="UniProtKB-SubCell"/>
</dbReference>
<feature type="domain" description="VWFD" evidence="6">
    <location>
        <begin position="158"/>
        <end position="333"/>
    </location>
</feature>
<keyword evidence="5" id="KW-0325">Glycoprotein</keyword>
<dbReference type="Gene3D" id="2.10.25.10">
    <property type="entry name" value="Laminin"/>
    <property type="match status" value="1"/>
</dbReference>
<evidence type="ECO:0000313" key="8">
    <source>
        <dbReference type="EMBL" id="VTJ51379.1"/>
    </source>
</evidence>
<keyword evidence="2" id="KW-0732">Signal</keyword>
<protein>
    <recommendedName>
        <fullName evidence="6">VWFD domain-containing protein</fullName>
    </recommendedName>
</protein>
<dbReference type="PROSITE" id="PS51233">
    <property type="entry name" value="VWFD"/>
    <property type="match status" value="1"/>
</dbReference>
<evidence type="ECO:0000256" key="1">
    <source>
        <dbReference type="ARBA" id="ARBA00004370"/>
    </source>
</evidence>
<dbReference type="InterPro" id="IPR052749">
    <property type="entry name" value="Alpha-tectorin"/>
</dbReference>
<gene>
    <name evidence="7" type="ORF">GHT09_000870</name>
    <name evidence="8" type="ORF">MONAX_5E040482</name>
</gene>
<dbReference type="FunFam" id="2.10.25.10:FF:000055">
    <property type="entry name" value="alpha-tectorin isoform X1"/>
    <property type="match status" value="1"/>
</dbReference>
<dbReference type="CDD" id="cd19941">
    <property type="entry name" value="TIL"/>
    <property type="match status" value="1"/>
</dbReference>
<dbReference type="Proteomes" id="UP000662637">
    <property type="component" value="Unassembled WGS sequence"/>
</dbReference>
<name>A0A5E4A2W8_MARMO</name>
<keyword evidence="4" id="KW-1015">Disulfide bond</keyword>
<reference evidence="8 9" key="1">
    <citation type="submission" date="2019-04" db="EMBL/GenBank/DDBJ databases">
        <authorList>
            <person name="Alioto T."/>
            <person name="Alioto T."/>
        </authorList>
    </citation>
    <scope>NUCLEOTIDE SEQUENCE [LARGE SCALE GENOMIC DNA]</scope>
</reference>
<dbReference type="Pfam" id="PF08742">
    <property type="entry name" value="C8"/>
    <property type="match status" value="1"/>
</dbReference>
<dbReference type="Pfam" id="PF12714">
    <property type="entry name" value="TILa"/>
    <property type="match status" value="1"/>
</dbReference>